<feature type="compositionally biased region" description="Low complexity" evidence="7">
    <location>
        <begin position="932"/>
        <end position="942"/>
    </location>
</feature>
<dbReference type="InterPro" id="IPR000845">
    <property type="entry name" value="Nucleoside_phosphorylase_d"/>
</dbReference>
<dbReference type="CDD" id="cd09009">
    <property type="entry name" value="PNP-EcPNPII_like"/>
    <property type="match status" value="1"/>
</dbReference>
<sequence length="1013" mass="111924">MTNHTTTAPSFQASLDAITALLPEKLRHPRVGIVCGSGLSGIAAKIRETVLVPYDKIPGFSTSTVPGHKSSLAFGLLGSGEGVPVVAMLGRFHFYEGHSLSSVVYPIRVMAKLGVKNMIITNAAGSLNPDIPVGTIVVVQDHLAIPNLAGVNPLLGPQTSPDLPRFLPLSDAYSPELRRLVFLAANRLGLDDSALAEGVYAWVTGPTYETPAEGRFLFKVGADVVGMSTVPEVLAAREEGMNVMVLSLVTNFVVIPRSYRSIKEEVKAELKGERVDLPDAHTVSHEEVLAIGKEKAGVMMNLVENVVAAFLCGLLHGNPPFLRSQICRIAGICYVKHWQASVYLRLHIDAVPHPTALSTLSHGSMSIAHRNSGRPLGLTMEDDLGIVYLIESAQQFWSELEDILRLPDETPTLSQLDATLRRFMALCATYHEQYLQSPLQLEHACNYLMNSELFEFHSERMLELIVDDARTITDPHSAFISYEVLYYYGQHRADFFRSHKRWQPLLPLLMDHILVEIDPDIEDTYIGTNAGRSTSFPAVPIPIEAKLRSLCVKLLYEVCKVQTLSVQDLKIFDDHFLDYLFDLVEQTKYMHDETFNYSVIKLIIALNEQFMVAALGDDVPHSVAAKKDAPESRNRVIRVMMRRLGSCGTFGENMIFMLNRTKHTTEDLCVKLLILKILYVLFSTKGMSEFFYTNDLCVLVDVFLRELADLDEENESLRHTYLRVLHPLLTKTQLRDVPYKRPQILVALEGMIANSRMREINPTTKRLVERCLGGDWCVSLREKRNDSARGGLRVGSPTPSDGSTIFSPPGHMGSVSIAAAQHVESSGSNKVMKSMKYSKSVENLSGRLDPPREAPVRTPLDQLRRPSNASVLSLPSAMAANFAKLNISPAASPTKKRNPAHREVESSGYPQRHSSLDPGHLPLTVHVTQPTPSHSHLHSPISPISPPPDSEEDALPAAPPTRRRPPPPPKRRKPPAIPMGRTNSGATITSIRSSEPSPLSKVHKPHIGVQPVS</sequence>
<dbReference type="InterPro" id="IPR030125">
    <property type="entry name" value="SPIN90/Ldb17"/>
</dbReference>
<evidence type="ECO:0000256" key="5">
    <source>
        <dbReference type="ARBA" id="ARBA00022679"/>
    </source>
</evidence>
<dbReference type="NCBIfam" id="NF006054">
    <property type="entry name" value="PRK08202.1"/>
    <property type="match status" value="1"/>
</dbReference>
<evidence type="ECO:0000313" key="11">
    <source>
        <dbReference type="Proteomes" id="UP000521872"/>
    </source>
</evidence>
<dbReference type="InterPro" id="IPR018556">
    <property type="entry name" value="SPIN90/Ldb17_LRD"/>
</dbReference>
<dbReference type="NCBIfam" id="TIGR01697">
    <property type="entry name" value="PNPH-PUNA-XAPA"/>
    <property type="match status" value="1"/>
</dbReference>
<dbReference type="GO" id="GO:0051666">
    <property type="term" value="P:actin cortical patch localization"/>
    <property type="evidence" value="ECO:0007669"/>
    <property type="project" value="TreeGrafter"/>
</dbReference>
<gene>
    <name evidence="10" type="ORF">D9613_011054</name>
</gene>
<evidence type="ECO:0000256" key="4">
    <source>
        <dbReference type="ARBA" id="ARBA00022676"/>
    </source>
</evidence>
<dbReference type="AlphaFoldDB" id="A0A8H4QM32"/>
<dbReference type="InterPro" id="IPR011268">
    <property type="entry name" value="Purine_phosphorylase"/>
</dbReference>
<evidence type="ECO:0000259" key="8">
    <source>
        <dbReference type="Pfam" id="PF01048"/>
    </source>
</evidence>
<feature type="region of interest" description="Disordered" evidence="7">
    <location>
        <begin position="841"/>
        <end position="860"/>
    </location>
</feature>
<dbReference type="PANTHER" id="PTHR13357:SF1">
    <property type="entry name" value="NCK-INTERACTING PROTEIN WITH SH3 DOMAIN"/>
    <property type="match status" value="1"/>
</dbReference>
<comment type="caution">
    <text evidence="10">The sequence shown here is derived from an EMBL/GenBank/DDBJ whole genome shotgun (WGS) entry which is preliminary data.</text>
</comment>
<dbReference type="PANTHER" id="PTHR13357">
    <property type="entry name" value="SH3 ADAPTER PROTEIN SPIN90 NCK INTERACTING PROTEIN WITH SH3 DOMAIN"/>
    <property type="match status" value="1"/>
</dbReference>
<dbReference type="GO" id="GO:0004731">
    <property type="term" value="F:purine-nucleoside phosphorylase activity"/>
    <property type="evidence" value="ECO:0007669"/>
    <property type="project" value="UniProtKB-EC"/>
</dbReference>
<feature type="domain" description="Nucleoside phosphorylase" evidence="8">
    <location>
        <begin position="30"/>
        <end position="255"/>
    </location>
</feature>
<dbReference type="PROSITE" id="PS01240">
    <property type="entry name" value="PNP_MTAP_2"/>
    <property type="match status" value="1"/>
</dbReference>
<evidence type="ECO:0000256" key="1">
    <source>
        <dbReference type="ARBA" id="ARBA00005058"/>
    </source>
</evidence>
<dbReference type="GO" id="GO:0006897">
    <property type="term" value="P:endocytosis"/>
    <property type="evidence" value="ECO:0007669"/>
    <property type="project" value="TreeGrafter"/>
</dbReference>
<protein>
    <recommendedName>
        <fullName evidence="3">purine-nucleoside phosphorylase</fullName>
        <ecNumber evidence="3">2.4.2.1</ecNumber>
    </recommendedName>
    <alternativeName>
        <fullName evidence="6">Inosine-guanosine phosphorylase</fullName>
    </alternativeName>
</protein>
<keyword evidence="5" id="KW-0808">Transferase</keyword>
<accession>A0A8H4QM32</accession>
<dbReference type="EMBL" id="JAACJL010000046">
    <property type="protein sequence ID" value="KAF4613296.1"/>
    <property type="molecule type" value="Genomic_DNA"/>
</dbReference>
<dbReference type="Pfam" id="PF09431">
    <property type="entry name" value="SPIN90_LRD"/>
    <property type="match status" value="1"/>
</dbReference>
<proteinExistence type="inferred from homology"/>
<keyword evidence="11" id="KW-1185">Reference proteome</keyword>
<evidence type="ECO:0000256" key="6">
    <source>
        <dbReference type="ARBA" id="ARBA00031036"/>
    </source>
</evidence>
<dbReference type="GO" id="GO:0030479">
    <property type="term" value="C:actin cortical patch"/>
    <property type="evidence" value="ECO:0007669"/>
    <property type="project" value="TreeGrafter"/>
</dbReference>
<keyword evidence="4" id="KW-0328">Glycosyltransferase</keyword>
<dbReference type="GO" id="GO:0009116">
    <property type="term" value="P:nucleoside metabolic process"/>
    <property type="evidence" value="ECO:0007669"/>
    <property type="project" value="InterPro"/>
</dbReference>
<dbReference type="GO" id="GO:0000147">
    <property type="term" value="P:actin cortical patch assembly"/>
    <property type="evidence" value="ECO:0007669"/>
    <property type="project" value="TreeGrafter"/>
</dbReference>
<comment type="similarity">
    <text evidence="2">Belongs to the PNP/MTAP phosphorylase family.</text>
</comment>
<dbReference type="EC" id="2.4.2.1" evidence="3"/>
<feature type="compositionally biased region" description="Basic residues" evidence="7">
    <location>
        <begin position="961"/>
        <end position="974"/>
    </location>
</feature>
<dbReference type="Gene3D" id="3.40.50.1580">
    <property type="entry name" value="Nucleoside phosphorylase domain"/>
    <property type="match status" value="1"/>
</dbReference>
<evidence type="ECO:0000256" key="3">
    <source>
        <dbReference type="ARBA" id="ARBA00011886"/>
    </source>
</evidence>
<comment type="pathway">
    <text evidence="1">Purine metabolism; purine nucleoside salvage.</text>
</comment>
<evidence type="ECO:0000259" key="9">
    <source>
        <dbReference type="Pfam" id="PF09431"/>
    </source>
</evidence>
<evidence type="ECO:0000256" key="7">
    <source>
        <dbReference type="SAM" id="MobiDB-lite"/>
    </source>
</evidence>
<dbReference type="Proteomes" id="UP000521872">
    <property type="component" value="Unassembled WGS sequence"/>
</dbReference>
<dbReference type="Pfam" id="PF01048">
    <property type="entry name" value="PNP_UDP_1"/>
    <property type="match status" value="1"/>
</dbReference>
<dbReference type="SUPFAM" id="SSF53167">
    <property type="entry name" value="Purine and uridine phosphorylases"/>
    <property type="match status" value="1"/>
</dbReference>
<dbReference type="InterPro" id="IPR035994">
    <property type="entry name" value="Nucleoside_phosphorylase_sf"/>
</dbReference>
<feature type="compositionally biased region" description="Polar residues" evidence="7">
    <location>
        <begin position="981"/>
        <end position="997"/>
    </location>
</feature>
<feature type="domain" description="SPIN90/Ldb17 leucine-rich" evidence="9">
    <location>
        <begin position="592"/>
        <end position="744"/>
    </location>
</feature>
<name>A0A8H4QM32_9AGAR</name>
<organism evidence="10 11">
    <name type="scientific">Agrocybe pediades</name>
    <dbReference type="NCBI Taxonomy" id="84607"/>
    <lineage>
        <taxon>Eukaryota</taxon>
        <taxon>Fungi</taxon>
        <taxon>Dikarya</taxon>
        <taxon>Basidiomycota</taxon>
        <taxon>Agaricomycotina</taxon>
        <taxon>Agaricomycetes</taxon>
        <taxon>Agaricomycetidae</taxon>
        <taxon>Agaricales</taxon>
        <taxon>Agaricineae</taxon>
        <taxon>Strophariaceae</taxon>
        <taxon>Agrocybe</taxon>
    </lineage>
</organism>
<dbReference type="GO" id="GO:0071933">
    <property type="term" value="F:Arp2/3 complex binding"/>
    <property type="evidence" value="ECO:0007669"/>
    <property type="project" value="TreeGrafter"/>
</dbReference>
<dbReference type="InterPro" id="IPR018099">
    <property type="entry name" value="Purine_phosphorylase-2_CS"/>
</dbReference>
<dbReference type="UniPathway" id="UPA00606"/>
<reference evidence="10 11" key="1">
    <citation type="submission" date="2019-12" db="EMBL/GenBank/DDBJ databases">
        <authorList>
            <person name="Floudas D."/>
            <person name="Bentzer J."/>
            <person name="Ahren D."/>
            <person name="Johansson T."/>
            <person name="Persson P."/>
            <person name="Tunlid A."/>
        </authorList>
    </citation>
    <scope>NUCLEOTIDE SEQUENCE [LARGE SCALE GENOMIC DNA]</scope>
    <source>
        <strain evidence="10 11">CBS 102.39</strain>
    </source>
</reference>
<evidence type="ECO:0000313" key="10">
    <source>
        <dbReference type="EMBL" id="KAF4613296.1"/>
    </source>
</evidence>
<evidence type="ECO:0000256" key="2">
    <source>
        <dbReference type="ARBA" id="ARBA00006751"/>
    </source>
</evidence>
<feature type="region of interest" description="Disordered" evidence="7">
    <location>
        <begin position="889"/>
        <end position="1013"/>
    </location>
</feature>